<dbReference type="AlphaFoldDB" id="A0A919N6P3"/>
<protein>
    <submittedName>
        <fullName evidence="7">MFS transporter</fullName>
    </submittedName>
</protein>
<dbReference type="Proteomes" id="UP000629619">
    <property type="component" value="Unassembled WGS sequence"/>
</dbReference>
<dbReference type="CDD" id="cd17393">
    <property type="entry name" value="MFS_MosC_like"/>
    <property type="match status" value="1"/>
</dbReference>
<feature type="transmembrane region" description="Helical" evidence="5">
    <location>
        <begin position="235"/>
        <end position="260"/>
    </location>
</feature>
<dbReference type="InterPro" id="IPR036259">
    <property type="entry name" value="MFS_trans_sf"/>
</dbReference>
<reference evidence="7" key="1">
    <citation type="submission" date="2021-01" db="EMBL/GenBank/DDBJ databases">
        <title>Whole genome shotgun sequence of Actinoplanes siamensis NBRC 109076.</title>
        <authorList>
            <person name="Komaki H."/>
            <person name="Tamura T."/>
        </authorList>
    </citation>
    <scope>NUCLEOTIDE SEQUENCE</scope>
    <source>
        <strain evidence="7">NBRC 109076</strain>
    </source>
</reference>
<dbReference type="PANTHER" id="PTHR23514:SF13">
    <property type="entry name" value="INNER MEMBRANE PROTEIN YBJJ"/>
    <property type="match status" value="1"/>
</dbReference>
<dbReference type="InterPro" id="IPR011701">
    <property type="entry name" value="MFS"/>
</dbReference>
<evidence type="ECO:0000313" key="8">
    <source>
        <dbReference type="Proteomes" id="UP000629619"/>
    </source>
</evidence>
<feature type="transmembrane region" description="Helical" evidence="5">
    <location>
        <begin position="162"/>
        <end position="181"/>
    </location>
</feature>
<evidence type="ECO:0000256" key="1">
    <source>
        <dbReference type="ARBA" id="ARBA00004651"/>
    </source>
</evidence>
<feature type="transmembrane region" description="Helical" evidence="5">
    <location>
        <begin position="297"/>
        <end position="319"/>
    </location>
</feature>
<feature type="transmembrane region" description="Helical" evidence="5">
    <location>
        <begin position="70"/>
        <end position="89"/>
    </location>
</feature>
<dbReference type="SUPFAM" id="SSF103473">
    <property type="entry name" value="MFS general substrate transporter"/>
    <property type="match status" value="1"/>
</dbReference>
<feature type="transmembrane region" description="Helical" evidence="5">
    <location>
        <begin position="207"/>
        <end position="229"/>
    </location>
</feature>
<dbReference type="PROSITE" id="PS50850">
    <property type="entry name" value="MFS"/>
    <property type="match status" value="1"/>
</dbReference>
<evidence type="ECO:0000256" key="5">
    <source>
        <dbReference type="SAM" id="Phobius"/>
    </source>
</evidence>
<keyword evidence="4 5" id="KW-0472">Membrane</keyword>
<dbReference type="GO" id="GO:0022857">
    <property type="term" value="F:transmembrane transporter activity"/>
    <property type="evidence" value="ECO:0007669"/>
    <property type="project" value="InterPro"/>
</dbReference>
<dbReference type="InterPro" id="IPR051788">
    <property type="entry name" value="MFS_Transporter"/>
</dbReference>
<evidence type="ECO:0000313" key="7">
    <source>
        <dbReference type="EMBL" id="GIF05340.1"/>
    </source>
</evidence>
<sequence length="399" mass="40366">MITTRRAVYLAFIFLGVAMSSFAARIPQIRNSLGLSPSELGLVLLATAVGSITSLPLAGHLVGRFGSRRTVAVMAVLLGVALTAVAVGYQVGVAPVVAGLYLYGFATGAWDVAMNVQGAVVEQRIGRAIMPRFHAGYSVGTVAGALIGAGAVALGVSVTTHLVVMVLVSTPSVVFAVQGFGPDSSDLDSPGTGGSGFLTFWTEPRTLLIGVFVLAFAFTEGAGIDWISVAVIDDYGASASLGTLAFAVFLAAMTIGRWYGPVLLDRYGRVPVVRALAVIGLGGLLVFAFGSHPVAGFAGALLWGVGASLGFPVGMSAAADDPARAAPRVSVVASIGYVAFLGGPPLIGFLGDRIGVARGLLAVGALLVVSVLLSSALKPLPAPSAVPARPLPPTADADR</sequence>
<dbReference type="EMBL" id="BOMW01000026">
    <property type="protein sequence ID" value="GIF05340.1"/>
    <property type="molecule type" value="Genomic_DNA"/>
</dbReference>
<organism evidence="7 8">
    <name type="scientific">Actinoplanes siamensis</name>
    <dbReference type="NCBI Taxonomy" id="1223317"/>
    <lineage>
        <taxon>Bacteria</taxon>
        <taxon>Bacillati</taxon>
        <taxon>Actinomycetota</taxon>
        <taxon>Actinomycetes</taxon>
        <taxon>Micromonosporales</taxon>
        <taxon>Micromonosporaceae</taxon>
        <taxon>Actinoplanes</taxon>
    </lineage>
</organism>
<comment type="subcellular location">
    <subcellularLocation>
        <location evidence="1">Cell membrane</location>
        <topology evidence="1">Multi-pass membrane protein</topology>
    </subcellularLocation>
</comment>
<evidence type="ECO:0000256" key="4">
    <source>
        <dbReference type="ARBA" id="ARBA00023136"/>
    </source>
</evidence>
<evidence type="ECO:0000256" key="2">
    <source>
        <dbReference type="ARBA" id="ARBA00022692"/>
    </source>
</evidence>
<name>A0A919N6P3_9ACTN</name>
<dbReference type="InterPro" id="IPR020846">
    <property type="entry name" value="MFS_dom"/>
</dbReference>
<comment type="caution">
    <text evidence="7">The sequence shown here is derived from an EMBL/GenBank/DDBJ whole genome shotgun (WGS) entry which is preliminary data.</text>
</comment>
<feature type="transmembrane region" description="Helical" evidence="5">
    <location>
        <begin position="356"/>
        <end position="377"/>
    </location>
</feature>
<feature type="transmembrane region" description="Helical" evidence="5">
    <location>
        <begin position="272"/>
        <end position="291"/>
    </location>
</feature>
<feature type="transmembrane region" description="Helical" evidence="5">
    <location>
        <begin position="39"/>
        <end position="58"/>
    </location>
</feature>
<keyword evidence="2 5" id="KW-0812">Transmembrane</keyword>
<accession>A0A919N6P3</accession>
<dbReference type="Pfam" id="PF07690">
    <property type="entry name" value="MFS_1"/>
    <property type="match status" value="1"/>
</dbReference>
<dbReference type="Gene3D" id="1.20.1250.20">
    <property type="entry name" value="MFS general substrate transporter like domains"/>
    <property type="match status" value="2"/>
</dbReference>
<evidence type="ECO:0000256" key="3">
    <source>
        <dbReference type="ARBA" id="ARBA00022989"/>
    </source>
</evidence>
<gene>
    <name evidence="7" type="ORF">Asi03nite_28780</name>
</gene>
<evidence type="ECO:0000259" key="6">
    <source>
        <dbReference type="PROSITE" id="PS50850"/>
    </source>
</evidence>
<dbReference type="RefSeq" id="WP_239102677.1">
    <property type="nucleotide sequence ID" value="NZ_BOMW01000026.1"/>
</dbReference>
<feature type="transmembrane region" description="Helical" evidence="5">
    <location>
        <begin position="133"/>
        <end position="156"/>
    </location>
</feature>
<dbReference type="GO" id="GO:0005886">
    <property type="term" value="C:plasma membrane"/>
    <property type="evidence" value="ECO:0007669"/>
    <property type="project" value="UniProtKB-SubCell"/>
</dbReference>
<proteinExistence type="predicted"/>
<feature type="domain" description="Major facilitator superfamily (MFS) profile" evidence="6">
    <location>
        <begin position="4"/>
        <end position="382"/>
    </location>
</feature>
<keyword evidence="3 5" id="KW-1133">Transmembrane helix</keyword>
<feature type="transmembrane region" description="Helical" evidence="5">
    <location>
        <begin position="331"/>
        <end position="350"/>
    </location>
</feature>
<dbReference type="PANTHER" id="PTHR23514">
    <property type="entry name" value="BYPASS OF STOP CODON PROTEIN 6"/>
    <property type="match status" value="1"/>
</dbReference>
<keyword evidence="8" id="KW-1185">Reference proteome</keyword>